<gene>
    <name evidence="4 5" type="primary">LOC101861304</name>
</gene>
<evidence type="ECO:0000256" key="1">
    <source>
        <dbReference type="SAM" id="MobiDB-lite"/>
    </source>
</evidence>
<evidence type="ECO:0000256" key="2">
    <source>
        <dbReference type="SAM" id="Phobius"/>
    </source>
</evidence>
<name>A0ABM0JYU0_APLCA</name>
<keyword evidence="2" id="KW-0812">Transmembrane</keyword>
<evidence type="ECO:0000313" key="5">
    <source>
        <dbReference type="RefSeq" id="XP_005104742.1"/>
    </source>
</evidence>
<dbReference type="RefSeq" id="XP_005104741.1">
    <property type="nucleotide sequence ID" value="XM_005104684.3"/>
</dbReference>
<accession>A0ABM0JYU0</accession>
<feature type="transmembrane region" description="Helical" evidence="2">
    <location>
        <begin position="362"/>
        <end position="386"/>
    </location>
</feature>
<feature type="region of interest" description="Disordered" evidence="1">
    <location>
        <begin position="322"/>
        <end position="354"/>
    </location>
</feature>
<keyword evidence="2" id="KW-0472">Membrane</keyword>
<dbReference type="Proteomes" id="UP000694888">
    <property type="component" value="Unplaced"/>
</dbReference>
<protein>
    <submittedName>
        <fullName evidence="4 5">Uncharacterized protein LOC101861304</fullName>
    </submittedName>
</protein>
<keyword evidence="2" id="KW-1133">Transmembrane helix</keyword>
<reference evidence="4 5" key="1">
    <citation type="submission" date="2025-05" db="UniProtKB">
        <authorList>
            <consortium name="RefSeq"/>
        </authorList>
    </citation>
    <scope>IDENTIFICATION</scope>
</reference>
<dbReference type="RefSeq" id="XP_005104742.1">
    <property type="nucleotide sequence ID" value="XM_005104685.3"/>
</dbReference>
<proteinExistence type="predicted"/>
<keyword evidence="3" id="KW-1185">Reference proteome</keyword>
<evidence type="ECO:0000313" key="3">
    <source>
        <dbReference type="Proteomes" id="UP000694888"/>
    </source>
</evidence>
<feature type="compositionally biased region" description="Polar residues" evidence="1">
    <location>
        <begin position="322"/>
        <end position="339"/>
    </location>
</feature>
<feature type="transmembrane region" description="Helical" evidence="2">
    <location>
        <begin position="9"/>
        <end position="27"/>
    </location>
</feature>
<sequence length="483" mass="52469">MTGQCSVPAARTVVLFLAVISMTWYTACDCALRNSSLACTRGQRQTRHQIKCSRTGGEEDSGIILINRIFYGTPPLTSGCSRTAPYEHCCVRDDSEVDCLFTDDYELLKFSRFCSSASTCTPSGRRLNSEKGSCNQTIYPSLTSFSFVEYECVDTTKFRNFCSDVSVFSSGGEIFLDSNHVISNDKLSDSECSCIVVSECGAEMTFTALDVWLKSENGSCVEELFFTDAHNSSVKEQYTCRDPDESIHDQVIFTSHSNAVNLRMNVTGEHIGNVFIRVTTPHPASGIQLLCGTAKSFYQPTSSGCSDFAQVPATIATFTDNQQYTTTPAGAGETSTESQDGMDEEPNTLPVTSSSDELHPGAIAGITLAIIAIILVIVLIIILVLGRRKRNSGDEREMEHPVYFNMGLDTPSVSNFDDNSDADGYATVSEVVSEMEESSVGKSGKAEPSSFAFENPNCVEYEMYGAVGIDGEGGSKYSDKKTP</sequence>
<dbReference type="GeneID" id="101861304"/>
<evidence type="ECO:0000313" key="4">
    <source>
        <dbReference type="RefSeq" id="XP_005104741.1"/>
    </source>
</evidence>
<organism evidence="3 5">
    <name type="scientific">Aplysia californica</name>
    <name type="common">California sea hare</name>
    <dbReference type="NCBI Taxonomy" id="6500"/>
    <lineage>
        <taxon>Eukaryota</taxon>
        <taxon>Metazoa</taxon>
        <taxon>Spiralia</taxon>
        <taxon>Lophotrochozoa</taxon>
        <taxon>Mollusca</taxon>
        <taxon>Gastropoda</taxon>
        <taxon>Heterobranchia</taxon>
        <taxon>Euthyneura</taxon>
        <taxon>Tectipleura</taxon>
        <taxon>Aplysiida</taxon>
        <taxon>Aplysioidea</taxon>
        <taxon>Aplysiidae</taxon>
        <taxon>Aplysia</taxon>
    </lineage>
</organism>